<keyword evidence="5" id="KW-1185">Reference proteome</keyword>
<protein>
    <recommendedName>
        <fullName evidence="6">Aldose epimerase</fullName>
    </recommendedName>
</protein>
<evidence type="ECO:0000313" key="5">
    <source>
        <dbReference type="Proteomes" id="UP000050454"/>
    </source>
</evidence>
<evidence type="ECO:0000313" key="4">
    <source>
        <dbReference type="EMBL" id="KPM49825.1"/>
    </source>
</evidence>
<dbReference type="GO" id="GO:0030246">
    <property type="term" value="F:carbohydrate binding"/>
    <property type="evidence" value="ECO:0007669"/>
    <property type="project" value="InterPro"/>
</dbReference>
<dbReference type="Pfam" id="PF01263">
    <property type="entry name" value="Aldose_epim"/>
    <property type="match status" value="1"/>
</dbReference>
<dbReference type="InterPro" id="IPR011013">
    <property type="entry name" value="Gal_mutarotase_sf_dom"/>
</dbReference>
<dbReference type="AlphaFoldDB" id="A0A0P7BZC8"/>
<dbReference type="RefSeq" id="WP_055144283.1">
    <property type="nucleotide sequence ID" value="NZ_JXSZ01000005.1"/>
</dbReference>
<dbReference type="CDD" id="cd01081">
    <property type="entry name" value="Aldose_epim"/>
    <property type="match status" value="1"/>
</dbReference>
<dbReference type="Proteomes" id="UP000050454">
    <property type="component" value="Unassembled WGS sequence"/>
</dbReference>
<gene>
    <name evidence="4" type="ORF">AFM12_04420</name>
</gene>
<evidence type="ECO:0000256" key="3">
    <source>
        <dbReference type="ARBA" id="ARBA00022837"/>
    </source>
</evidence>
<dbReference type="STRING" id="1605367.AFM12_04420"/>
<evidence type="ECO:0000256" key="1">
    <source>
        <dbReference type="ARBA" id="ARBA00001913"/>
    </source>
</evidence>
<dbReference type="PANTHER" id="PTHR10091:SF0">
    <property type="entry name" value="GALACTOSE MUTAROTASE"/>
    <property type="match status" value="1"/>
</dbReference>
<dbReference type="InterPro" id="IPR014718">
    <property type="entry name" value="GH-type_carb-bd"/>
</dbReference>
<dbReference type="Gene3D" id="2.70.98.10">
    <property type="match status" value="1"/>
</dbReference>
<dbReference type="GO" id="GO:0006006">
    <property type="term" value="P:glucose metabolic process"/>
    <property type="evidence" value="ECO:0007669"/>
    <property type="project" value="TreeGrafter"/>
</dbReference>
<keyword evidence="3" id="KW-0106">Calcium</keyword>
<dbReference type="EMBL" id="LGTQ01000005">
    <property type="protein sequence ID" value="KPM49825.1"/>
    <property type="molecule type" value="Genomic_DNA"/>
</dbReference>
<comment type="subunit">
    <text evidence="2">Monomer.</text>
</comment>
<dbReference type="SUPFAM" id="SSF74650">
    <property type="entry name" value="Galactose mutarotase-like"/>
    <property type="match status" value="1"/>
</dbReference>
<accession>A0A0P7BZC8</accession>
<evidence type="ECO:0008006" key="6">
    <source>
        <dbReference type="Google" id="ProtNLM"/>
    </source>
</evidence>
<comment type="cofactor">
    <cofactor evidence="1">
        <name>Ca(2+)</name>
        <dbReference type="ChEBI" id="CHEBI:29108"/>
    </cofactor>
</comment>
<name>A0A0P7BZC8_9BACT</name>
<reference evidence="4 5" key="1">
    <citation type="submission" date="2015-07" db="EMBL/GenBank/DDBJ databases">
        <title>The draft genome sequence of Leadbetterella sp. JN14-9.</title>
        <authorList>
            <person name="Liu Y."/>
            <person name="Du J."/>
            <person name="Shao Z."/>
        </authorList>
    </citation>
    <scope>NUCLEOTIDE SEQUENCE [LARGE SCALE GENOMIC DNA]</scope>
    <source>
        <strain evidence="4 5">JN14-9</strain>
    </source>
</reference>
<sequence>MNLSLKSKEGNEAVIELNGALISRLILGNEDVIKYPLKEDDPKKGYPSALLFPFPNRIKDARYTFEGKEYTLDINDTDSHNAIHGLIAFERFELVSQSENRAKLKYVYHGQNEGYPFPFEFMVEYSLSGHQLKVVAEGINTGETNMPVGFAWHPYFGFGSAPIGEMEVKAPRRVKMELSERNIPTGESETERAGLIPLKNTILDSVFTLPEGENGSENTIELRFKKKKLLVSQKTGKNKLNYFVLYTPPSRDCIAIEPQSCNTNAFNNEEGLVVLKPGKKVKYEMSVKLEA</sequence>
<evidence type="ECO:0000256" key="2">
    <source>
        <dbReference type="ARBA" id="ARBA00011245"/>
    </source>
</evidence>
<proteinExistence type="predicted"/>
<dbReference type="InterPro" id="IPR008183">
    <property type="entry name" value="Aldose_1/G6P_1-epimerase"/>
</dbReference>
<dbReference type="GO" id="GO:0033499">
    <property type="term" value="P:galactose catabolic process via UDP-galactose, Leloir pathway"/>
    <property type="evidence" value="ECO:0007669"/>
    <property type="project" value="TreeGrafter"/>
</dbReference>
<dbReference type="GO" id="GO:0004034">
    <property type="term" value="F:aldose 1-epimerase activity"/>
    <property type="evidence" value="ECO:0007669"/>
    <property type="project" value="TreeGrafter"/>
</dbReference>
<organism evidence="4 5">
    <name type="scientific">Jiulongibacter sediminis</name>
    <dbReference type="NCBI Taxonomy" id="1605367"/>
    <lineage>
        <taxon>Bacteria</taxon>
        <taxon>Pseudomonadati</taxon>
        <taxon>Bacteroidota</taxon>
        <taxon>Cytophagia</taxon>
        <taxon>Cytophagales</taxon>
        <taxon>Leadbetterellaceae</taxon>
        <taxon>Jiulongibacter</taxon>
    </lineage>
</organism>
<comment type="caution">
    <text evidence="4">The sequence shown here is derived from an EMBL/GenBank/DDBJ whole genome shotgun (WGS) entry which is preliminary data.</text>
</comment>
<dbReference type="PANTHER" id="PTHR10091">
    <property type="entry name" value="ALDOSE-1-EPIMERASE"/>
    <property type="match status" value="1"/>
</dbReference>